<dbReference type="AlphaFoldDB" id="A0A501X248"/>
<evidence type="ECO:0000313" key="1">
    <source>
        <dbReference type="EMBL" id="TPE54560.1"/>
    </source>
</evidence>
<dbReference type="RefSeq" id="WP_140587512.1">
    <property type="nucleotide sequence ID" value="NZ_VFRR01000005.1"/>
</dbReference>
<name>A0A501X248_9GAMM</name>
<dbReference type="Proteomes" id="UP000315901">
    <property type="component" value="Unassembled WGS sequence"/>
</dbReference>
<sequence>MIIRLLLFIVVFAVGWLIYRQIKRSLAQNKSAEKIQSSEKMVKCAQCGTHLPASHATYDHQQRPFCSEDHRLKGPKQ</sequence>
<proteinExistence type="predicted"/>
<evidence type="ECO:0008006" key="3">
    <source>
        <dbReference type="Google" id="ProtNLM"/>
    </source>
</evidence>
<dbReference type="InterPro" id="IPR049708">
    <property type="entry name" value="PP0621-like"/>
</dbReference>
<protein>
    <recommendedName>
        <fullName evidence="3">MYND finger</fullName>
    </recommendedName>
</protein>
<gene>
    <name evidence="1" type="ORF">FJM67_04680</name>
</gene>
<keyword evidence="2" id="KW-1185">Reference proteome</keyword>
<dbReference type="EMBL" id="VFRR01000005">
    <property type="protein sequence ID" value="TPE54560.1"/>
    <property type="molecule type" value="Genomic_DNA"/>
</dbReference>
<organism evidence="1 2">
    <name type="scientific">Maribrevibacterium harenarium</name>
    <dbReference type="NCBI Taxonomy" id="2589817"/>
    <lineage>
        <taxon>Bacteria</taxon>
        <taxon>Pseudomonadati</taxon>
        <taxon>Pseudomonadota</taxon>
        <taxon>Gammaproteobacteria</taxon>
        <taxon>Oceanospirillales</taxon>
        <taxon>Oceanospirillaceae</taxon>
        <taxon>Maribrevibacterium</taxon>
    </lineage>
</organism>
<dbReference type="OrthoDB" id="9814432at2"/>
<comment type="caution">
    <text evidence="1">The sequence shown here is derived from an EMBL/GenBank/DDBJ whole genome shotgun (WGS) entry which is preliminary data.</text>
</comment>
<evidence type="ECO:0000313" key="2">
    <source>
        <dbReference type="Proteomes" id="UP000315901"/>
    </source>
</evidence>
<accession>A0A501X248</accession>
<dbReference type="NCBIfam" id="NF041023">
    <property type="entry name" value="PP0621_fam"/>
    <property type="match status" value="1"/>
</dbReference>
<reference evidence="1 2" key="1">
    <citation type="submission" date="2019-06" db="EMBL/GenBank/DDBJ databases">
        <title>A novel bacterium of genus Marinomonas, isolated from coastal sand.</title>
        <authorList>
            <person name="Huang H."/>
            <person name="Mo K."/>
            <person name="Hu Y."/>
        </authorList>
    </citation>
    <scope>NUCLEOTIDE SEQUENCE [LARGE SCALE GENOMIC DNA]</scope>
    <source>
        <strain evidence="1 2">HB171799</strain>
    </source>
</reference>